<keyword evidence="1" id="KW-0808">Transferase</keyword>
<dbReference type="GO" id="GO:0005840">
    <property type="term" value="C:ribosome"/>
    <property type="evidence" value="ECO:0007669"/>
    <property type="project" value="UniProtKB-KW"/>
</dbReference>
<dbReference type="PROSITE" id="PS51186">
    <property type="entry name" value="GNAT"/>
    <property type="match status" value="1"/>
</dbReference>
<dbReference type="Proteomes" id="UP000184517">
    <property type="component" value="Unassembled WGS sequence"/>
</dbReference>
<evidence type="ECO:0000313" key="5">
    <source>
        <dbReference type="Proteomes" id="UP000184517"/>
    </source>
</evidence>
<proteinExistence type="predicted"/>
<dbReference type="STRING" id="1122206.SAMN02745753_00501"/>
<protein>
    <submittedName>
        <fullName evidence="4">Ribosomal protein S18 acetylase RimI</fullName>
    </submittedName>
</protein>
<keyword evidence="5" id="KW-1185">Reference proteome</keyword>
<dbReference type="InterPro" id="IPR050832">
    <property type="entry name" value="Bact_Acetyltransf"/>
</dbReference>
<evidence type="ECO:0000259" key="3">
    <source>
        <dbReference type="PROSITE" id="PS51186"/>
    </source>
</evidence>
<accession>A0A1M4UW29</accession>
<dbReference type="AlphaFoldDB" id="A0A1M4UW29"/>
<dbReference type="OrthoDB" id="5292888at2"/>
<evidence type="ECO:0000256" key="1">
    <source>
        <dbReference type="ARBA" id="ARBA00022679"/>
    </source>
</evidence>
<dbReference type="Gene3D" id="3.40.630.30">
    <property type="match status" value="1"/>
</dbReference>
<sequence length="179" mass="20032">MIIRKACLDDLSSIANLHAQSWRDNYRDVLSEEYLDKVVFTDRQAVWTSRLNKPLTNQLVLVAELDDYICGFICAFGDNHPTFGTIIDNLHVKPGNKGKGIGRQLLAGAASWAATHYKSTDLYLEVLESNTKAIGFYESLGAKNIGSSYWHTPCGNQTKEFIYSWGLPDTLAEKLLLSK</sequence>
<dbReference type="EMBL" id="FQVF01000003">
    <property type="protein sequence ID" value="SHE60888.1"/>
    <property type="molecule type" value="Genomic_DNA"/>
</dbReference>
<dbReference type="PANTHER" id="PTHR43877:SF2">
    <property type="entry name" value="AMINOALKYLPHOSPHONATE N-ACETYLTRANSFERASE-RELATED"/>
    <property type="match status" value="1"/>
</dbReference>
<reference evidence="5" key="1">
    <citation type="submission" date="2016-11" db="EMBL/GenBank/DDBJ databases">
        <authorList>
            <person name="Varghese N."/>
            <person name="Submissions S."/>
        </authorList>
    </citation>
    <scope>NUCLEOTIDE SEQUENCE [LARGE SCALE GENOMIC DNA]</scope>
    <source>
        <strain evidence="5">DSM 16579</strain>
    </source>
</reference>
<name>A0A1M4UW29_9GAMM</name>
<evidence type="ECO:0000256" key="2">
    <source>
        <dbReference type="ARBA" id="ARBA00023315"/>
    </source>
</evidence>
<dbReference type="CDD" id="cd04301">
    <property type="entry name" value="NAT_SF"/>
    <property type="match status" value="1"/>
</dbReference>
<dbReference type="Pfam" id="PF00583">
    <property type="entry name" value="Acetyltransf_1"/>
    <property type="match status" value="1"/>
</dbReference>
<feature type="domain" description="N-acetyltransferase" evidence="3">
    <location>
        <begin position="1"/>
        <end position="168"/>
    </location>
</feature>
<evidence type="ECO:0000313" key="4">
    <source>
        <dbReference type="EMBL" id="SHE60888.1"/>
    </source>
</evidence>
<dbReference type="SUPFAM" id="SSF55729">
    <property type="entry name" value="Acyl-CoA N-acyltransferases (Nat)"/>
    <property type="match status" value="1"/>
</dbReference>
<dbReference type="RefSeq" id="WP_072838152.1">
    <property type="nucleotide sequence ID" value="NZ_FQVF01000003.1"/>
</dbReference>
<dbReference type="PANTHER" id="PTHR43877">
    <property type="entry name" value="AMINOALKYLPHOSPHONATE N-ACETYLTRANSFERASE-RELATED-RELATED"/>
    <property type="match status" value="1"/>
</dbReference>
<keyword evidence="4" id="KW-0689">Ribosomal protein</keyword>
<organism evidence="4 5">
    <name type="scientific">Marinomonas polaris DSM 16579</name>
    <dbReference type="NCBI Taxonomy" id="1122206"/>
    <lineage>
        <taxon>Bacteria</taxon>
        <taxon>Pseudomonadati</taxon>
        <taxon>Pseudomonadota</taxon>
        <taxon>Gammaproteobacteria</taxon>
        <taxon>Oceanospirillales</taxon>
        <taxon>Oceanospirillaceae</taxon>
        <taxon>Marinomonas</taxon>
    </lineage>
</organism>
<dbReference type="InterPro" id="IPR016181">
    <property type="entry name" value="Acyl_CoA_acyltransferase"/>
</dbReference>
<gene>
    <name evidence="4" type="ORF">SAMN02745753_00501</name>
</gene>
<dbReference type="InterPro" id="IPR000182">
    <property type="entry name" value="GNAT_dom"/>
</dbReference>
<keyword evidence="2" id="KW-0012">Acyltransferase</keyword>
<keyword evidence="4" id="KW-0687">Ribonucleoprotein</keyword>
<dbReference type="GO" id="GO:0016747">
    <property type="term" value="F:acyltransferase activity, transferring groups other than amino-acyl groups"/>
    <property type="evidence" value="ECO:0007669"/>
    <property type="project" value="InterPro"/>
</dbReference>